<evidence type="ECO:0000256" key="6">
    <source>
        <dbReference type="ARBA" id="ARBA00023139"/>
    </source>
</evidence>
<gene>
    <name evidence="10" type="ORF">EQM13_00730</name>
</gene>
<dbReference type="EMBL" id="CP035282">
    <property type="protein sequence ID" value="QAT60197.1"/>
    <property type="molecule type" value="Genomic_DNA"/>
</dbReference>
<keyword evidence="3" id="KW-0309">Germination</keyword>
<protein>
    <submittedName>
        <fullName evidence="10">Ger(X)C family spore germination protein</fullName>
    </submittedName>
</protein>
<evidence type="ECO:0000313" key="11">
    <source>
        <dbReference type="Proteomes" id="UP000287969"/>
    </source>
</evidence>
<evidence type="ECO:0000313" key="10">
    <source>
        <dbReference type="EMBL" id="QAT60197.1"/>
    </source>
</evidence>
<dbReference type="PROSITE" id="PS51257">
    <property type="entry name" value="PROKAR_LIPOPROTEIN"/>
    <property type="match status" value="1"/>
</dbReference>
<dbReference type="InterPro" id="IPR008844">
    <property type="entry name" value="Spore_GerAC-like"/>
</dbReference>
<comment type="similarity">
    <text evidence="2">Belongs to the GerABKC lipoprotein family.</text>
</comment>
<comment type="subcellular location">
    <subcellularLocation>
        <location evidence="1">Membrane</location>
        <topology evidence="1">Lipid-anchor</topology>
    </subcellularLocation>
</comment>
<evidence type="ECO:0000256" key="7">
    <source>
        <dbReference type="ARBA" id="ARBA00023288"/>
    </source>
</evidence>
<dbReference type="InterPro" id="IPR038501">
    <property type="entry name" value="Spore_GerAC_C_sf"/>
</dbReference>
<feature type="domain" description="Spore germination GerAC-like C-terminal" evidence="8">
    <location>
        <begin position="216"/>
        <end position="377"/>
    </location>
</feature>
<dbReference type="RefSeq" id="WP_128751644.1">
    <property type="nucleotide sequence ID" value="NZ_CP035282.1"/>
</dbReference>
<dbReference type="GO" id="GO:0009847">
    <property type="term" value="P:spore germination"/>
    <property type="evidence" value="ECO:0007669"/>
    <property type="project" value="InterPro"/>
</dbReference>
<feature type="domain" description="Spore germination protein N-terminal" evidence="9">
    <location>
        <begin position="27"/>
        <end position="204"/>
    </location>
</feature>
<dbReference type="OrthoDB" id="9816067at2"/>
<sequence>MIPRRFRLLAVFLLSLLLMIFLSGCWDEHELHTLFIVTGVALDESDDPEKMDITVQIAKSQSKSSRSGDTEPQENYIILLKNKSGTMMEGLMEFNRDSSRTLMLNHNQVLLFGSSLAKQGIKDHIDLFMRDQDSRMEVLMIVVDGRGEEALAAKLSQDRISGMFISRVIRTMSSVSSYYQVRMLDFVSRLLEETTSPVVPIVTVTKKGKMEEIKITGMAVFKGDKMIDRLSNDETLGYIWAMGDVKHCNVVTSTEVGKAVFQIIKLDCKRDVKIRQDGGIGVKLSVNTTLSVGEISGFSETTSEELMPYLVKIAQEEIKRKIMNSFETARRLNADIYGFGTSVYRKYPKEWKSMKDSWDEIFRDIELNVQVKAHIPVTGQITQPLGIKEE</sequence>
<dbReference type="Proteomes" id="UP000287969">
    <property type="component" value="Chromosome"/>
</dbReference>
<dbReference type="Pfam" id="PF05504">
    <property type="entry name" value="Spore_GerAC"/>
    <property type="match status" value="1"/>
</dbReference>
<evidence type="ECO:0000259" key="8">
    <source>
        <dbReference type="Pfam" id="PF05504"/>
    </source>
</evidence>
<dbReference type="Pfam" id="PF25198">
    <property type="entry name" value="Spore_GerAC_N"/>
    <property type="match status" value="1"/>
</dbReference>
<dbReference type="KEGG" id="spoa:EQM13_00730"/>
<keyword evidence="4" id="KW-0732">Signal</keyword>
<accession>A0A410Q879</accession>
<dbReference type="AlphaFoldDB" id="A0A410Q879"/>
<keyword evidence="7" id="KW-0449">Lipoprotein</keyword>
<dbReference type="GO" id="GO:0016020">
    <property type="term" value="C:membrane"/>
    <property type="evidence" value="ECO:0007669"/>
    <property type="project" value="UniProtKB-SubCell"/>
</dbReference>
<keyword evidence="11" id="KW-1185">Reference proteome</keyword>
<evidence type="ECO:0000256" key="3">
    <source>
        <dbReference type="ARBA" id="ARBA00022544"/>
    </source>
</evidence>
<dbReference type="PANTHER" id="PTHR35789">
    <property type="entry name" value="SPORE GERMINATION PROTEIN B3"/>
    <property type="match status" value="1"/>
</dbReference>
<dbReference type="Gene3D" id="3.30.300.210">
    <property type="entry name" value="Nutrient germinant receptor protein C, domain 3"/>
    <property type="match status" value="1"/>
</dbReference>
<organism evidence="10 11">
    <name type="scientific">Acidilutibacter cellobiosedens</name>
    <dbReference type="NCBI Taxonomy" id="2507161"/>
    <lineage>
        <taxon>Bacteria</taxon>
        <taxon>Bacillati</taxon>
        <taxon>Bacillota</taxon>
        <taxon>Tissierellia</taxon>
        <taxon>Tissierellales</taxon>
        <taxon>Acidilutibacteraceae</taxon>
        <taxon>Acidilutibacter</taxon>
    </lineage>
</organism>
<proteinExistence type="inferred from homology"/>
<keyword evidence="6" id="KW-0564">Palmitate</keyword>
<name>A0A410Q879_9FIRM</name>
<dbReference type="InterPro" id="IPR046953">
    <property type="entry name" value="Spore_GerAC-like_C"/>
</dbReference>
<evidence type="ECO:0000259" key="9">
    <source>
        <dbReference type="Pfam" id="PF25198"/>
    </source>
</evidence>
<dbReference type="InterPro" id="IPR057336">
    <property type="entry name" value="GerAC_N"/>
</dbReference>
<keyword evidence="5" id="KW-0472">Membrane</keyword>
<dbReference type="PANTHER" id="PTHR35789:SF1">
    <property type="entry name" value="SPORE GERMINATION PROTEIN B3"/>
    <property type="match status" value="1"/>
</dbReference>
<evidence type="ECO:0000256" key="4">
    <source>
        <dbReference type="ARBA" id="ARBA00022729"/>
    </source>
</evidence>
<evidence type="ECO:0000256" key="1">
    <source>
        <dbReference type="ARBA" id="ARBA00004635"/>
    </source>
</evidence>
<reference evidence="11" key="1">
    <citation type="submission" date="2019-01" db="EMBL/GenBank/DDBJ databases">
        <title>Draft genomes of a novel of Sporanaerobacter strains.</title>
        <authorList>
            <person name="Ma S."/>
        </authorList>
    </citation>
    <scope>NUCLEOTIDE SEQUENCE [LARGE SCALE GENOMIC DNA]</scope>
    <source>
        <strain evidence="11">NJN-17</strain>
    </source>
</reference>
<evidence type="ECO:0000256" key="2">
    <source>
        <dbReference type="ARBA" id="ARBA00007886"/>
    </source>
</evidence>
<dbReference type="NCBIfam" id="TIGR02887">
    <property type="entry name" value="spore_ger_x_C"/>
    <property type="match status" value="1"/>
</dbReference>
<evidence type="ECO:0000256" key="5">
    <source>
        <dbReference type="ARBA" id="ARBA00023136"/>
    </source>
</evidence>